<dbReference type="SUPFAM" id="SSF55729">
    <property type="entry name" value="Acyl-CoA N-acyltransferases (Nat)"/>
    <property type="match status" value="1"/>
</dbReference>
<keyword evidence="2" id="KW-0808">Transferase</keyword>
<keyword evidence="2" id="KW-0012">Acyltransferase</keyword>
<comment type="caution">
    <text evidence="2">The sequence shown here is derived from an EMBL/GenBank/DDBJ whole genome shotgun (WGS) entry which is preliminary data.</text>
</comment>
<evidence type="ECO:0000259" key="1">
    <source>
        <dbReference type="PROSITE" id="PS51186"/>
    </source>
</evidence>
<accession>A0ABS5NPZ7</accession>
<dbReference type="EC" id="2.3.1.-" evidence="2"/>
<protein>
    <submittedName>
        <fullName evidence="2">GNAT family N-acetyltransferase</fullName>
        <ecNumber evidence="2">2.3.1.-</ecNumber>
    </submittedName>
</protein>
<reference evidence="2 3" key="1">
    <citation type="submission" date="2021-05" db="EMBL/GenBank/DDBJ databases">
        <title>Novel Bacillus species.</title>
        <authorList>
            <person name="Liu G."/>
        </authorList>
    </citation>
    <scope>NUCLEOTIDE SEQUENCE [LARGE SCALE GENOMIC DNA]</scope>
    <source>
        <strain evidence="2 3">FJAT-49705</strain>
    </source>
</reference>
<proteinExistence type="predicted"/>
<dbReference type="CDD" id="cd04301">
    <property type="entry name" value="NAT_SF"/>
    <property type="match status" value="1"/>
</dbReference>
<dbReference type="InterPro" id="IPR000182">
    <property type="entry name" value="GNAT_dom"/>
</dbReference>
<dbReference type="Proteomes" id="UP000681027">
    <property type="component" value="Unassembled WGS sequence"/>
</dbReference>
<dbReference type="PROSITE" id="PS51186">
    <property type="entry name" value="GNAT"/>
    <property type="match status" value="1"/>
</dbReference>
<gene>
    <name evidence="2" type="ORF">KHA94_04840</name>
</gene>
<dbReference type="EMBL" id="JAGYPM010000001">
    <property type="protein sequence ID" value="MBS4189539.1"/>
    <property type="molecule type" value="Genomic_DNA"/>
</dbReference>
<dbReference type="Pfam" id="PF00583">
    <property type="entry name" value="Acetyltransf_1"/>
    <property type="match status" value="1"/>
</dbReference>
<sequence>MREKTELEKAVDFFVRGEFYCSRQPSSQLHDYESIKHLAFGTNVDGRTDEFFVYNSNPVHVIETINKQDTKKDYWLTVFSDEKPYSYDAEGYTIKSTEFLMILNLDNWSFETEDKIIKRVKTVEEARRINHFFNKAAIDLKKLDDPNLHYYVGEENGHPASHGSYALLDKTVFLDNIFTSVIHRGKGMAKALCRKMLIDAKQEGADKSVLVSSQTGHPLYLKLGYRDVSKMWVFERKS</sequence>
<evidence type="ECO:0000313" key="3">
    <source>
        <dbReference type="Proteomes" id="UP000681027"/>
    </source>
</evidence>
<keyword evidence="3" id="KW-1185">Reference proteome</keyword>
<dbReference type="RefSeq" id="WP_213100965.1">
    <property type="nucleotide sequence ID" value="NZ_JAGYPM010000001.1"/>
</dbReference>
<organism evidence="2 3">
    <name type="scientific">Cytobacillus citreus</name>
    <dbReference type="NCBI Taxonomy" id="2833586"/>
    <lineage>
        <taxon>Bacteria</taxon>
        <taxon>Bacillati</taxon>
        <taxon>Bacillota</taxon>
        <taxon>Bacilli</taxon>
        <taxon>Bacillales</taxon>
        <taxon>Bacillaceae</taxon>
        <taxon>Cytobacillus</taxon>
    </lineage>
</organism>
<dbReference type="GO" id="GO:0016746">
    <property type="term" value="F:acyltransferase activity"/>
    <property type="evidence" value="ECO:0007669"/>
    <property type="project" value="UniProtKB-KW"/>
</dbReference>
<feature type="domain" description="N-acetyltransferase" evidence="1">
    <location>
        <begin position="110"/>
        <end position="238"/>
    </location>
</feature>
<dbReference type="InterPro" id="IPR016181">
    <property type="entry name" value="Acyl_CoA_acyltransferase"/>
</dbReference>
<evidence type="ECO:0000313" key="2">
    <source>
        <dbReference type="EMBL" id="MBS4189539.1"/>
    </source>
</evidence>
<dbReference type="Gene3D" id="3.40.630.30">
    <property type="match status" value="1"/>
</dbReference>
<name>A0ABS5NPZ7_9BACI</name>